<dbReference type="InterPro" id="IPR002938">
    <property type="entry name" value="FAD-bd"/>
</dbReference>
<name>A0A1W6ZSP4_9HYPH</name>
<evidence type="ECO:0000313" key="3">
    <source>
        <dbReference type="EMBL" id="ARQ00439.1"/>
    </source>
</evidence>
<dbReference type="InterPro" id="IPR053212">
    <property type="entry name" value="DHP_3-monooxygenase"/>
</dbReference>
<organism evidence="3 4">
    <name type="scientific">Pseudorhodoplanes sinuspersici</name>
    <dbReference type="NCBI Taxonomy" id="1235591"/>
    <lineage>
        <taxon>Bacteria</taxon>
        <taxon>Pseudomonadati</taxon>
        <taxon>Pseudomonadota</taxon>
        <taxon>Alphaproteobacteria</taxon>
        <taxon>Hyphomicrobiales</taxon>
        <taxon>Pseudorhodoplanes</taxon>
    </lineage>
</organism>
<dbReference type="OrthoDB" id="5499180at2"/>
<dbReference type="KEGG" id="psin:CAK95_16145"/>
<accession>A0A1W6ZSP4</accession>
<dbReference type="InterPro" id="IPR054707">
    <property type="entry name" value="DhpH_subs-bd"/>
</dbReference>
<dbReference type="SUPFAM" id="SSF51905">
    <property type="entry name" value="FAD/NAD(P)-binding domain"/>
    <property type="match status" value="1"/>
</dbReference>
<protein>
    <submittedName>
        <fullName evidence="3">Uncharacterized protein</fullName>
    </submittedName>
</protein>
<evidence type="ECO:0000259" key="2">
    <source>
        <dbReference type="Pfam" id="PF22607"/>
    </source>
</evidence>
<gene>
    <name evidence="3" type="ORF">CAK95_16145</name>
</gene>
<proteinExistence type="predicted"/>
<dbReference type="Gene3D" id="3.50.50.60">
    <property type="entry name" value="FAD/NAD(P)-binding domain"/>
    <property type="match status" value="2"/>
</dbReference>
<dbReference type="PANTHER" id="PTHR47469">
    <property type="entry name" value="MONOOXYGENASE-LIKE"/>
    <property type="match status" value="1"/>
</dbReference>
<dbReference type="NCBIfam" id="NF005566">
    <property type="entry name" value="PRK07236.1"/>
    <property type="match status" value="1"/>
</dbReference>
<feature type="domain" description="FAD-binding" evidence="1">
    <location>
        <begin position="14"/>
        <end position="162"/>
    </location>
</feature>
<dbReference type="Pfam" id="PF22607">
    <property type="entry name" value="FAD_binding-like"/>
    <property type="match status" value="1"/>
</dbReference>
<reference evidence="3 4" key="1">
    <citation type="submission" date="2017-05" db="EMBL/GenBank/DDBJ databases">
        <title>Full genome sequence of Pseudorhodoplanes sinuspersici.</title>
        <authorList>
            <person name="Dastgheib S.M.M."/>
            <person name="Shavandi M."/>
            <person name="Tirandaz H."/>
        </authorList>
    </citation>
    <scope>NUCLEOTIDE SEQUENCE [LARGE SCALE GENOMIC DNA]</scope>
    <source>
        <strain evidence="3 4">RIPI110</strain>
    </source>
</reference>
<dbReference type="Proteomes" id="UP000194137">
    <property type="component" value="Chromosome"/>
</dbReference>
<dbReference type="GO" id="GO:0071949">
    <property type="term" value="F:FAD binding"/>
    <property type="evidence" value="ECO:0007669"/>
    <property type="project" value="InterPro"/>
</dbReference>
<dbReference type="PRINTS" id="PR00420">
    <property type="entry name" value="RNGMNOXGNASE"/>
</dbReference>
<dbReference type="Pfam" id="PF01494">
    <property type="entry name" value="FAD_binding_3"/>
    <property type="match status" value="1"/>
</dbReference>
<evidence type="ECO:0000259" key="1">
    <source>
        <dbReference type="Pfam" id="PF01494"/>
    </source>
</evidence>
<dbReference type="SUPFAM" id="SSF54373">
    <property type="entry name" value="FAD-linked reductases, C-terminal domain"/>
    <property type="match status" value="1"/>
</dbReference>
<keyword evidence="4" id="KW-1185">Reference proteome</keyword>
<dbReference type="PANTHER" id="PTHR47469:SF2">
    <property type="entry name" value="OS06G0597600 PROTEIN"/>
    <property type="match status" value="1"/>
</dbReference>
<dbReference type="STRING" id="1235591.CAK95_16145"/>
<dbReference type="AlphaFoldDB" id="A0A1W6ZSP4"/>
<dbReference type="RefSeq" id="WP_086088834.1">
    <property type="nucleotide sequence ID" value="NZ_CP021112.1"/>
</dbReference>
<dbReference type="InterPro" id="IPR036188">
    <property type="entry name" value="FAD/NAD-bd_sf"/>
</dbReference>
<sequence>MPTAEPKKGEQRRAIVIGGSMSGLFAGLMLRSAGWQVDIYEKVEGELSGRGAGIVAQPEILAALDALGLETRDLGVAVEKRRLFDASGRMVLETDCRQVMTAWERVYRILRDGFPAAHYHQGQSLRAIEQFPDKVAAIFANGETVTADILIGADGIRSTVRGLCASDAQPLYAGYVAWRALIAESAMPRDIHRDIFPVMAFCLPPGEQMLGYPVAGADNDLRPGHLRYNMIWYRPADEETELVSLLTDENGVAHSMSIPPPLIGRASIAAMRAAAHRVLAPQFVKAVDVVDQPLLQPIFDLESTRIAFGRIAIIGDAAFVARPHVGGGVAKAAGDADALTIALQENSDVSSALLQFESARLPVGRQMIERARHLGAYLQAQRTSEEAAHSARHSIPEAVLAETATLDFLYA</sequence>
<evidence type="ECO:0000313" key="4">
    <source>
        <dbReference type="Proteomes" id="UP000194137"/>
    </source>
</evidence>
<dbReference type="EMBL" id="CP021112">
    <property type="protein sequence ID" value="ARQ00439.1"/>
    <property type="molecule type" value="Genomic_DNA"/>
</dbReference>
<feature type="domain" description="2,6-dihydroxypyridine 3-monooxygenase substrate binding" evidence="2">
    <location>
        <begin position="172"/>
        <end position="300"/>
    </location>
</feature>